<proteinExistence type="inferred from homology"/>
<evidence type="ECO:0000313" key="11">
    <source>
        <dbReference type="Proteomes" id="UP000018680"/>
    </source>
</evidence>
<dbReference type="Proteomes" id="UP000018680">
    <property type="component" value="Chromosome"/>
</dbReference>
<dbReference type="InterPro" id="IPR002716">
    <property type="entry name" value="PIN_dom"/>
</dbReference>
<dbReference type="RefSeq" id="WP_024268357.1">
    <property type="nucleotide sequence ID" value="NC_023035.1"/>
</dbReference>
<accession>V5WHZ2</accession>
<dbReference type="EMBL" id="CP006939">
    <property type="protein sequence ID" value="AHC15447.1"/>
    <property type="molecule type" value="Genomic_DNA"/>
</dbReference>
<evidence type="ECO:0000256" key="6">
    <source>
        <dbReference type="ARBA" id="ARBA00022842"/>
    </source>
</evidence>
<sequence length="137" mass="15732">MIYLFDTNICIYLIKNKFPAMLDRIESIGIENIGISTITLAELEFGIANSDPEKLEQNRNALMEFLIPFDIIEFSSTDAFEYGQIRTHLKNQGILIGNMDMLIGAQARARDLILVTNNEKEFQRIESLEIENWTITN</sequence>
<dbReference type="KEGG" id="slr:L21SP2_2080"/>
<keyword evidence="6 8" id="KW-0460">Magnesium</keyword>
<dbReference type="Gene3D" id="3.40.50.1010">
    <property type="entry name" value="5'-nuclease"/>
    <property type="match status" value="1"/>
</dbReference>
<dbReference type="InterPro" id="IPR022907">
    <property type="entry name" value="VapC_family"/>
</dbReference>
<comment type="similarity">
    <text evidence="7 8">Belongs to the PINc/VapC protein family.</text>
</comment>
<feature type="binding site" evidence="8">
    <location>
        <position position="100"/>
    </location>
    <ligand>
        <name>Mg(2+)</name>
        <dbReference type="ChEBI" id="CHEBI:18420"/>
    </ligand>
</feature>
<evidence type="ECO:0000256" key="3">
    <source>
        <dbReference type="ARBA" id="ARBA00022722"/>
    </source>
</evidence>
<evidence type="ECO:0000256" key="7">
    <source>
        <dbReference type="ARBA" id="ARBA00038093"/>
    </source>
</evidence>
<keyword evidence="5 8" id="KW-0378">Hydrolase</keyword>
<keyword evidence="3 8" id="KW-0540">Nuclease</keyword>
<keyword evidence="4 8" id="KW-0479">Metal-binding</keyword>
<feature type="domain" description="PIN" evidence="9">
    <location>
        <begin position="3"/>
        <end position="126"/>
    </location>
</feature>
<dbReference type="GO" id="GO:0000287">
    <property type="term" value="F:magnesium ion binding"/>
    <property type="evidence" value="ECO:0007669"/>
    <property type="project" value="UniProtKB-UniRule"/>
</dbReference>
<dbReference type="CDD" id="cd09881">
    <property type="entry name" value="PIN_VapC4-5_FitB-like"/>
    <property type="match status" value="1"/>
</dbReference>
<evidence type="ECO:0000256" key="2">
    <source>
        <dbReference type="ARBA" id="ARBA00022649"/>
    </source>
</evidence>
<dbReference type="InterPro" id="IPR029060">
    <property type="entry name" value="PIN-like_dom_sf"/>
</dbReference>
<protein>
    <recommendedName>
        <fullName evidence="8">Ribonuclease VapC</fullName>
        <shortName evidence="8">RNase VapC</shortName>
        <ecNumber evidence="8">3.1.-.-</ecNumber>
    </recommendedName>
    <alternativeName>
        <fullName evidence="8">Toxin VapC</fullName>
    </alternativeName>
</protein>
<reference evidence="10 11" key="1">
    <citation type="journal article" date="2015" name="Stand. Genomic Sci.">
        <title>Complete genome sequence and description of Salinispira pacifica gen. nov., sp. nov., a novel spirochaete isolated form a hypersaline microbial mat.</title>
        <authorList>
            <person name="Ben Hania W."/>
            <person name="Joseph M."/>
            <person name="Schumann P."/>
            <person name="Bunk B."/>
            <person name="Fiebig A."/>
            <person name="Sproer C."/>
            <person name="Klenk H.P."/>
            <person name="Fardeau M.L."/>
            <person name="Spring S."/>
        </authorList>
    </citation>
    <scope>NUCLEOTIDE SEQUENCE [LARGE SCALE GENOMIC DNA]</scope>
    <source>
        <strain evidence="10 11">L21-RPul-D2</strain>
    </source>
</reference>
<keyword evidence="2 8" id="KW-1277">Toxin-antitoxin system</keyword>
<evidence type="ECO:0000256" key="8">
    <source>
        <dbReference type="HAMAP-Rule" id="MF_00265"/>
    </source>
</evidence>
<evidence type="ECO:0000256" key="1">
    <source>
        <dbReference type="ARBA" id="ARBA00001946"/>
    </source>
</evidence>
<dbReference type="PANTHER" id="PTHR33653:SF1">
    <property type="entry name" value="RIBONUCLEASE VAPC2"/>
    <property type="match status" value="1"/>
</dbReference>
<dbReference type="STRING" id="1307761.L21SP2_2080"/>
<dbReference type="EC" id="3.1.-.-" evidence="8"/>
<name>V5WHZ2_9SPIO</name>
<dbReference type="HAMAP" id="MF_00265">
    <property type="entry name" value="VapC_Nob1"/>
    <property type="match status" value="1"/>
</dbReference>
<gene>
    <name evidence="8" type="primary">vapC</name>
    <name evidence="10" type="ORF">L21SP2_2080</name>
</gene>
<keyword evidence="8" id="KW-0800">Toxin</keyword>
<dbReference type="AlphaFoldDB" id="V5WHZ2"/>
<comment type="function">
    <text evidence="8">Toxic component of a toxin-antitoxin (TA) system. An RNase.</text>
</comment>
<dbReference type="SUPFAM" id="SSF88723">
    <property type="entry name" value="PIN domain-like"/>
    <property type="match status" value="1"/>
</dbReference>
<feature type="binding site" evidence="8">
    <location>
        <position position="6"/>
    </location>
    <ligand>
        <name>Mg(2+)</name>
        <dbReference type="ChEBI" id="CHEBI:18420"/>
    </ligand>
</feature>
<dbReference type="GO" id="GO:0090729">
    <property type="term" value="F:toxin activity"/>
    <property type="evidence" value="ECO:0007669"/>
    <property type="project" value="UniProtKB-KW"/>
</dbReference>
<dbReference type="InterPro" id="IPR050556">
    <property type="entry name" value="Type_II_TA_system_RNase"/>
</dbReference>
<dbReference type="eggNOG" id="COG1487">
    <property type="taxonomic scope" value="Bacteria"/>
</dbReference>
<dbReference type="HOGENOM" id="CLU_118482_5_3_12"/>
<evidence type="ECO:0000313" key="10">
    <source>
        <dbReference type="EMBL" id="AHC15447.1"/>
    </source>
</evidence>
<evidence type="ECO:0000256" key="5">
    <source>
        <dbReference type="ARBA" id="ARBA00022801"/>
    </source>
</evidence>
<dbReference type="PANTHER" id="PTHR33653">
    <property type="entry name" value="RIBONUCLEASE VAPC2"/>
    <property type="match status" value="1"/>
</dbReference>
<organism evidence="10 11">
    <name type="scientific">Salinispira pacifica</name>
    <dbReference type="NCBI Taxonomy" id="1307761"/>
    <lineage>
        <taxon>Bacteria</taxon>
        <taxon>Pseudomonadati</taxon>
        <taxon>Spirochaetota</taxon>
        <taxon>Spirochaetia</taxon>
        <taxon>Spirochaetales</taxon>
        <taxon>Spirochaetaceae</taxon>
        <taxon>Salinispira</taxon>
    </lineage>
</organism>
<dbReference type="GO" id="GO:0004540">
    <property type="term" value="F:RNA nuclease activity"/>
    <property type="evidence" value="ECO:0007669"/>
    <property type="project" value="InterPro"/>
</dbReference>
<dbReference type="GO" id="GO:0016787">
    <property type="term" value="F:hydrolase activity"/>
    <property type="evidence" value="ECO:0007669"/>
    <property type="project" value="UniProtKB-KW"/>
</dbReference>
<comment type="cofactor">
    <cofactor evidence="1 8">
        <name>Mg(2+)</name>
        <dbReference type="ChEBI" id="CHEBI:18420"/>
    </cofactor>
</comment>
<keyword evidence="11" id="KW-1185">Reference proteome</keyword>
<evidence type="ECO:0000256" key="4">
    <source>
        <dbReference type="ARBA" id="ARBA00022723"/>
    </source>
</evidence>
<evidence type="ECO:0000259" key="9">
    <source>
        <dbReference type="Pfam" id="PF01850"/>
    </source>
</evidence>
<dbReference type="Pfam" id="PF01850">
    <property type="entry name" value="PIN"/>
    <property type="match status" value="1"/>
</dbReference>